<dbReference type="Proteomes" id="UP001497453">
    <property type="component" value="Chromosome 1"/>
</dbReference>
<reference evidence="2" key="1">
    <citation type="submission" date="2024-04" db="EMBL/GenBank/DDBJ databases">
        <authorList>
            <person name="Shaw F."/>
            <person name="Minotto A."/>
        </authorList>
    </citation>
    <scope>NUCLEOTIDE SEQUENCE [LARGE SCALE GENOMIC DNA]</scope>
</reference>
<organism evidence="1 2">
    <name type="scientific">Somion occarium</name>
    <dbReference type="NCBI Taxonomy" id="3059160"/>
    <lineage>
        <taxon>Eukaryota</taxon>
        <taxon>Fungi</taxon>
        <taxon>Dikarya</taxon>
        <taxon>Basidiomycota</taxon>
        <taxon>Agaricomycotina</taxon>
        <taxon>Agaricomycetes</taxon>
        <taxon>Polyporales</taxon>
        <taxon>Cerrenaceae</taxon>
        <taxon>Somion</taxon>
    </lineage>
</organism>
<keyword evidence="2" id="KW-1185">Reference proteome</keyword>
<dbReference type="InterPro" id="IPR007174">
    <property type="entry name" value="Las1"/>
</dbReference>
<sequence length="503" mass="55899">MRLPRRVPWASVTELDQVCSWIYADEFDLDAKRLAMERLAGWRATTSLPHAIESTHAILSAILQDSAAQGSSSYLSLRQSYAAAIIRLVNGLVDPLQLGAYARSIGSIAAQLGLPAWLVELRHAATHEDLPSIELLRQAAHDMMAWLLNNYWLPTLNPSAPSTVPARPLRPLDPLLKQYKDLLKAVTRDASLRTHYQPEINKVVREIERWTSEAKVAANLALGTFDWDVGDESLDLDQEDVREKWALDRLCDVLLAKGILVPQSKKKRVTSASMLDRTPSNLLIWKPLLEHIHSLHPNFSSILISRIVATLLTDTDASKGFIDSEAIISLQDDRKRDLSYDLCLASWAYWLTETYVTEHEDTAAELKREDVLIALISGLGPNRREDASPDTDKAAQLLLKALCADKPEIQEAISILLTTKPTGQGTWDESDLDAMTERLEKLISSGGSRTPQSQEIDMAVDASVVSEFLPGTEKGGIELPLGWRLLDETRWKPAPIGIFVAAE</sequence>
<dbReference type="PANTHER" id="PTHR15002:SF0">
    <property type="entry name" value="RIBOSOMAL BIOGENESIS PROTEIN LAS1L"/>
    <property type="match status" value="1"/>
</dbReference>
<protein>
    <recommendedName>
        <fullName evidence="3">Las1-domain-containing protein</fullName>
    </recommendedName>
</protein>
<proteinExistence type="predicted"/>
<evidence type="ECO:0008006" key="3">
    <source>
        <dbReference type="Google" id="ProtNLM"/>
    </source>
</evidence>
<gene>
    <name evidence="1" type="ORF">GFSPODELE1_LOCUS1077</name>
</gene>
<dbReference type="PANTHER" id="PTHR15002">
    <property type="entry name" value="RIBOSOMAL BIOGENESIS PROTEIN LAS1L"/>
    <property type="match status" value="1"/>
</dbReference>
<dbReference type="EMBL" id="OZ037944">
    <property type="protein sequence ID" value="CAL1696174.1"/>
    <property type="molecule type" value="Genomic_DNA"/>
</dbReference>
<dbReference type="Pfam" id="PF04031">
    <property type="entry name" value="Las1"/>
    <property type="match status" value="1"/>
</dbReference>
<evidence type="ECO:0000313" key="2">
    <source>
        <dbReference type="Proteomes" id="UP001497453"/>
    </source>
</evidence>
<evidence type="ECO:0000313" key="1">
    <source>
        <dbReference type="EMBL" id="CAL1696174.1"/>
    </source>
</evidence>
<accession>A0ABP1CNM0</accession>
<name>A0ABP1CNM0_9APHY</name>